<dbReference type="KEGG" id="bgy:BGLY_3432"/>
<reference evidence="1" key="2">
    <citation type="submission" date="2015-10" db="EMBL/GenBank/DDBJ databases">
        <authorList>
            <person name="Dunlap C."/>
        </authorList>
    </citation>
    <scope>NUCLEOTIDE SEQUENCE</scope>
    <source>
        <strain evidence="1">GO-13</strain>
    </source>
</reference>
<name>A0A0J6EQE2_9BACI</name>
<evidence type="ECO:0000313" key="3">
    <source>
        <dbReference type="EMBL" id="QAT66464.1"/>
    </source>
</evidence>
<evidence type="ECO:0000313" key="1">
    <source>
        <dbReference type="EMBL" id="KRT94754.1"/>
    </source>
</evidence>
<dbReference type="Proteomes" id="UP000288675">
    <property type="component" value="Chromosome"/>
</dbReference>
<organism evidence="1 4">
    <name type="scientific">Bacillus glycinifermentans</name>
    <dbReference type="NCBI Taxonomy" id="1664069"/>
    <lineage>
        <taxon>Bacteria</taxon>
        <taxon>Bacillati</taxon>
        <taxon>Bacillota</taxon>
        <taxon>Bacilli</taxon>
        <taxon>Bacillales</taxon>
        <taxon>Bacillaceae</taxon>
        <taxon>Bacillus</taxon>
    </lineage>
</organism>
<dbReference type="EMBL" id="LECW02000005">
    <property type="protein sequence ID" value="KRT94754.1"/>
    <property type="molecule type" value="Genomic_DNA"/>
</dbReference>
<keyword evidence="6" id="KW-1185">Reference proteome</keyword>
<accession>A0A0J6HIR4</accession>
<accession>A0A0J6EQE2</accession>
<dbReference type="Proteomes" id="UP001341297">
    <property type="component" value="Unassembled WGS sequence"/>
</dbReference>
<evidence type="ECO:0000313" key="4">
    <source>
        <dbReference type="Proteomes" id="UP000036168"/>
    </source>
</evidence>
<dbReference type="Pfam" id="PF08812">
    <property type="entry name" value="YtxC"/>
    <property type="match status" value="1"/>
</dbReference>
<reference evidence="1 4" key="1">
    <citation type="journal article" date="2015" name="Int. J. Syst. Evol. Microbiol.">
        <title>Bacillus glycinifermentans sp. nov., isolated from fermented soybean paste.</title>
        <authorList>
            <person name="Kim S.J."/>
            <person name="Dunlap C.A."/>
            <person name="Kwon S.W."/>
            <person name="Rooney A.P."/>
        </authorList>
    </citation>
    <scope>NUCLEOTIDE SEQUENCE [LARGE SCALE GENOMIC DNA]</scope>
    <source>
        <strain evidence="1 4">GO-13</strain>
    </source>
</reference>
<dbReference type="PATRIC" id="fig|1664069.3.peg.180"/>
<dbReference type="EMBL" id="JARRTL010000010">
    <property type="protein sequence ID" value="MEC0485564.1"/>
    <property type="molecule type" value="Genomic_DNA"/>
</dbReference>
<dbReference type="EMBL" id="CP035232">
    <property type="protein sequence ID" value="QAT66464.1"/>
    <property type="molecule type" value="Genomic_DNA"/>
</dbReference>
<reference evidence="3 5" key="3">
    <citation type="submission" date="2019-01" db="EMBL/GenBank/DDBJ databases">
        <title>Genome sequence of Bacillus glycinifermentans SRCM103574.</title>
        <authorList>
            <person name="Kong H.-J."/>
            <person name="Jeong S.-Y."/>
            <person name="Jeong D.-Y."/>
        </authorList>
    </citation>
    <scope>NUCLEOTIDE SEQUENCE [LARGE SCALE GENOMIC DNA]</scope>
    <source>
        <strain evidence="3 5">SRCM103574</strain>
    </source>
</reference>
<dbReference type="RefSeq" id="WP_046129643.1">
    <property type="nucleotide sequence ID" value="NZ_CP023481.1"/>
</dbReference>
<dbReference type="STRING" id="1664069.BGLY_3432"/>
<reference evidence="2 6" key="4">
    <citation type="submission" date="2023-03" db="EMBL/GenBank/DDBJ databases">
        <title>Agriculturally important microbes genome sequencing.</title>
        <authorList>
            <person name="Dunlap C."/>
        </authorList>
    </citation>
    <scope>NUCLEOTIDE SEQUENCE [LARGE SCALE GENOMIC DNA]</scope>
    <source>
        <strain evidence="2 6">CBP-3203</strain>
    </source>
</reference>
<dbReference type="GeneID" id="82854413"/>
<dbReference type="Proteomes" id="UP000036168">
    <property type="component" value="Unassembled WGS sequence"/>
</dbReference>
<dbReference type="InterPro" id="IPR014199">
    <property type="entry name" value="Spore_YtxC"/>
</dbReference>
<dbReference type="OrthoDB" id="2986513at2"/>
<evidence type="ECO:0000313" key="6">
    <source>
        <dbReference type="Proteomes" id="UP001341297"/>
    </source>
</evidence>
<gene>
    <name evidence="2" type="primary">ytxC</name>
    <name evidence="1" type="ORF">AB447_213955</name>
    <name evidence="3" type="ORF">EQZ20_17210</name>
    <name evidence="2" type="ORF">P8828_12040</name>
</gene>
<proteinExistence type="predicted"/>
<evidence type="ECO:0000313" key="2">
    <source>
        <dbReference type="EMBL" id="MEC0485564.1"/>
    </source>
</evidence>
<dbReference type="AlphaFoldDB" id="A0A0J6EQE2"/>
<evidence type="ECO:0000313" key="5">
    <source>
        <dbReference type="Proteomes" id="UP000288675"/>
    </source>
</evidence>
<protein>
    <submittedName>
        <fullName evidence="2">Sporulation protein YtxC</fullName>
    </submittedName>
</protein>
<dbReference type="PIRSF" id="PIRSF012563">
    <property type="entry name" value="YtxC"/>
    <property type="match status" value="1"/>
</dbReference>
<dbReference type="NCBIfam" id="TIGR02834">
    <property type="entry name" value="spo_ytxC"/>
    <property type="match status" value="1"/>
</dbReference>
<sequence>MLEITFEDDYDTAAFLHLLRNADENRHIKIHEAPGKIGIEKTHSSVSIQEYIQPILTRFFTECKEDEYMLSVIEGDYYFLDRDEQQQILQLAHSIMEGELEGLPLNHDDTPREYFIEQELKTICLEENVFSIRSFMTFRLGKYYERLKGYVEAAIDEYKMEQEYQTFIQSLRDYVTRKEPVLDHVRIVHDGHFVLWELKYISEREQKKYIDRRFVREHPMYIDSHLLAPLVSIAPKKIDLYTKNSEHAMVQTIQNIFQERVRIFSLESFHPQENILEERS</sequence>